<feature type="region of interest" description="Disordered" evidence="1">
    <location>
        <begin position="191"/>
        <end position="225"/>
    </location>
</feature>
<proteinExistence type="predicted"/>
<name>A0A5J9U2T2_9POAL</name>
<feature type="compositionally biased region" description="Polar residues" evidence="1">
    <location>
        <begin position="10"/>
        <end position="20"/>
    </location>
</feature>
<evidence type="ECO:0000313" key="2">
    <source>
        <dbReference type="EMBL" id="TVU17904.1"/>
    </source>
</evidence>
<protein>
    <submittedName>
        <fullName evidence="2">Uncharacterized protein</fullName>
    </submittedName>
</protein>
<gene>
    <name evidence="2" type="ORF">EJB05_33965</name>
</gene>
<feature type="non-terminal residue" evidence="2">
    <location>
        <position position="1"/>
    </location>
</feature>
<sequence>MDRRPEDLEGNQTRPSNPLGQVTPPISTPAINGAQVSQATALSRANPNGSGATRRFGNPHRHGQGLVAPAVDHHHHPSRLHILTSRCSHWTVRTFDVYLRENGVSVHVVDDVADECDALVAAFLAQDEPVEEESGPAESVGENRLPPTANFHSTGLRRDQLGLVPAPSSFGDDDDVGSRCSARRAAAAAARKRRSTIMAEKKKAAARARAQKLAAARGSREGTQG</sequence>
<comment type="caution">
    <text evidence="2">The sequence shown here is derived from an EMBL/GenBank/DDBJ whole genome shotgun (WGS) entry which is preliminary data.</text>
</comment>
<accession>A0A5J9U2T2</accession>
<reference evidence="2 3" key="1">
    <citation type="journal article" date="2019" name="Sci. Rep.">
        <title>A high-quality genome of Eragrostis curvula grass provides insights into Poaceae evolution and supports new strategies to enhance forage quality.</title>
        <authorList>
            <person name="Carballo J."/>
            <person name="Santos B.A.C.M."/>
            <person name="Zappacosta D."/>
            <person name="Garbus I."/>
            <person name="Selva J.P."/>
            <person name="Gallo C.A."/>
            <person name="Diaz A."/>
            <person name="Albertini E."/>
            <person name="Caccamo M."/>
            <person name="Echenique V."/>
        </authorList>
    </citation>
    <scope>NUCLEOTIDE SEQUENCE [LARGE SCALE GENOMIC DNA]</scope>
    <source>
        <strain evidence="3">cv. Victoria</strain>
        <tissue evidence="2">Leaf</tissue>
    </source>
</reference>
<dbReference type="Gramene" id="TVU17904">
    <property type="protein sequence ID" value="TVU17904"/>
    <property type="gene ID" value="EJB05_33965"/>
</dbReference>
<keyword evidence="3" id="KW-1185">Reference proteome</keyword>
<feature type="region of interest" description="Disordered" evidence="1">
    <location>
        <begin position="1"/>
        <end position="66"/>
    </location>
</feature>
<feature type="compositionally biased region" description="Polar residues" evidence="1">
    <location>
        <begin position="34"/>
        <end position="51"/>
    </location>
</feature>
<dbReference type="EMBL" id="RWGY01000029">
    <property type="protein sequence ID" value="TVU17904.1"/>
    <property type="molecule type" value="Genomic_DNA"/>
</dbReference>
<dbReference type="AlphaFoldDB" id="A0A5J9U2T2"/>
<dbReference type="Proteomes" id="UP000324897">
    <property type="component" value="Chromosome 7"/>
</dbReference>
<organism evidence="2 3">
    <name type="scientific">Eragrostis curvula</name>
    <name type="common">weeping love grass</name>
    <dbReference type="NCBI Taxonomy" id="38414"/>
    <lineage>
        <taxon>Eukaryota</taxon>
        <taxon>Viridiplantae</taxon>
        <taxon>Streptophyta</taxon>
        <taxon>Embryophyta</taxon>
        <taxon>Tracheophyta</taxon>
        <taxon>Spermatophyta</taxon>
        <taxon>Magnoliopsida</taxon>
        <taxon>Liliopsida</taxon>
        <taxon>Poales</taxon>
        <taxon>Poaceae</taxon>
        <taxon>PACMAD clade</taxon>
        <taxon>Chloridoideae</taxon>
        <taxon>Eragrostideae</taxon>
        <taxon>Eragrostidinae</taxon>
        <taxon>Eragrostis</taxon>
    </lineage>
</organism>
<evidence type="ECO:0000313" key="3">
    <source>
        <dbReference type="Proteomes" id="UP000324897"/>
    </source>
</evidence>
<evidence type="ECO:0000256" key="1">
    <source>
        <dbReference type="SAM" id="MobiDB-lite"/>
    </source>
</evidence>